<accession>R7SG55</accession>
<evidence type="ECO:0000313" key="5">
    <source>
        <dbReference type="Proteomes" id="UP000053630"/>
    </source>
</evidence>
<gene>
    <name evidence="4" type="ORF">FOMMEDRAFT_162719</name>
</gene>
<dbReference type="InterPro" id="IPR011990">
    <property type="entry name" value="TPR-like_helical_dom_sf"/>
</dbReference>
<comment type="similarity">
    <text evidence="2">Belongs to the APC3/CDC27 family.</text>
</comment>
<dbReference type="Proteomes" id="UP000053630">
    <property type="component" value="Unassembled WGS sequence"/>
</dbReference>
<dbReference type="AlphaFoldDB" id="R7SG55"/>
<sequence length="1083" mass="122699">MEGYVEGFIDFEMICFVNGRMAIKHWKCFEKSFKREHLDKCVCHERIALGFCREGHPSRFEVLNSLGRYVFTRFHLYGRIEDLEEAVERHCAALELCPDGHPSRSRCLSGVAASLANRFKEVGQIEDLNRAIECLRTALQIYPDDDPKRAMFLNDLAASLEMRFEQHERAADLQEAIEHQHTTLNLLPDDHIIRPATLNNLATLLKIRFERNGQTADLDEAIDHCRTAMRLCPSARPDRHIYLSCLATCLDARFKQCGRAADLDENIEYSRAALDLCPDGHSDRYLPLHKLAVSLLTRFGQYGKTADLDNAVECFRAVLELCRNGHPFRPKSLSSLATCLQSRFKHYGRTADLDEAIGYHRAALDLFAKDHESRFLSLTNFAGSLTTRFEYYGQIADLNEAIENHRAAVDLCPSGHLNRSLSLDDLANCLRIRFERHGQVADLEEAIKHSRTALELCPEDYPERPGFLHTLASSLMFRFQQDNGQSVDLDEIIKYQHAALQRPDDHPCRPVSLNNLGGALYLRFEQHRRAADIDEAIECHRTALQRFPEGHALRSSSLHNLARSLVSRFETFGLIDNFEECMQLLERATKHEFSSPVARVEIAIHWPNIARRHAHHATSEAYKVAIRLLQRALIIGPTLHAQHDFLKGKSNYTTLTLHAVAYAVHENRLKKAIETLEQGRGLLWSQMRGFRTPLERLAERDGALADRLREVSQQLENLATSNTVFQSNSGQEELIDKIRRIPGFEDFLAATPFKVLQRAASEGPVVVIYASKYRSDALIVLPSENYPVVCVPLDGEFYEDSTTLCVNLLHTRVNSKIYSPEYDSILRRVMRMLWDRVVSKVVTKLEELGIPKGTRIWWCPTSLLSTLPFHAAGPFEDADGTVKYFLDDYISSYTPTLGALINARSRERKNTGNPEMLVIGDTVTLTSTGTELREIRTNTGSYVSSRTELLNERATRGRVLKRLQKVTWVHFAFHGHLGSGSLDSSFTLSDGGLTLLDTMRANIPNAEFAFLSACHTAEQDLFAPLDEVLHLAAAVQYCGFRSYEDGEVIHKRSASALRKAVLKLRKEEGVQTERWVNLVHIGA</sequence>
<protein>
    <recommendedName>
        <fullName evidence="3">CHAT domain-containing protein</fullName>
    </recommendedName>
</protein>
<organism evidence="4 5">
    <name type="scientific">Fomitiporia mediterranea (strain MF3/22)</name>
    <name type="common">Grapevine white-rot fungus</name>
    <dbReference type="NCBI Taxonomy" id="694068"/>
    <lineage>
        <taxon>Eukaryota</taxon>
        <taxon>Fungi</taxon>
        <taxon>Dikarya</taxon>
        <taxon>Basidiomycota</taxon>
        <taxon>Agaricomycotina</taxon>
        <taxon>Agaricomycetes</taxon>
        <taxon>Hymenochaetales</taxon>
        <taxon>Hymenochaetaceae</taxon>
        <taxon>Fomitiporia</taxon>
    </lineage>
</organism>
<dbReference type="SMART" id="SM00028">
    <property type="entry name" value="TPR"/>
    <property type="match status" value="7"/>
</dbReference>
<evidence type="ECO:0000259" key="3">
    <source>
        <dbReference type="Pfam" id="PF12770"/>
    </source>
</evidence>
<dbReference type="Pfam" id="PF12770">
    <property type="entry name" value="CHAT"/>
    <property type="match status" value="1"/>
</dbReference>
<dbReference type="RefSeq" id="XP_007272108.1">
    <property type="nucleotide sequence ID" value="XM_007272046.1"/>
</dbReference>
<feature type="domain" description="CHAT" evidence="3">
    <location>
        <begin position="828"/>
        <end position="1042"/>
    </location>
</feature>
<evidence type="ECO:0000256" key="1">
    <source>
        <dbReference type="ARBA" id="ARBA00022803"/>
    </source>
</evidence>
<evidence type="ECO:0000313" key="4">
    <source>
        <dbReference type="EMBL" id="EJC97696.1"/>
    </source>
</evidence>
<dbReference type="SUPFAM" id="SSF81901">
    <property type="entry name" value="HCP-like"/>
    <property type="match status" value="1"/>
</dbReference>
<dbReference type="eggNOG" id="KOG4626">
    <property type="taxonomic scope" value="Eukaryota"/>
</dbReference>
<dbReference type="Gene3D" id="1.20.120.660">
    <property type="entry name" value="IL-4 antagonist (De novo design) like domain"/>
    <property type="match status" value="1"/>
</dbReference>
<dbReference type="KEGG" id="fme:FOMMEDRAFT_162719"/>
<keyword evidence="5" id="KW-1185">Reference proteome</keyword>
<proteinExistence type="inferred from homology"/>
<name>R7SG55_FOMME</name>
<dbReference type="GeneID" id="18675894"/>
<keyword evidence="1" id="KW-0802">TPR repeat</keyword>
<dbReference type="EMBL" id="JH717986">
    <property type="protein sequence ID" value="EJC97696.1"/>
    <property type="molecule type" value="Genomic_DNA"/>
</dbReference>
<dbReference type="InterPro" id="IPR024983">
    <property type="entry name" value="CHAT_dom"/>
</dbReference>
<dbReference type="PANTHER" id="PTHR12558">
    <property type="entry name" value="CELL DIVISION CYCLE 16,23,27"/>
    <property type="match status" value="1"/>
</dbReference>
<dbReference type="PANTHER" id="PTHR12558:SF13">
    <property type="entry name" value="CELL DIVISION CYCLE PROTEIN 27 HOMOLOG"/>
    <property type="match status" value="1"/>
</dbReference>
<evidence type="ECO:0000256" key="2">
    <source>
        <dbReference type="ARBA" id="ARBA00038210"/>
    </source>
</evidence>
<dbReference type="Gene3D" id="1.25.40.10">
    <property type="entry name" value="Tetratricopeptide repeat domain"/>
    <property type="match status" value="3"/>
</dbReference>
<dbReference type="GO" id="GO:0005680">
    <property type="term" value="C:anaphase-promoting complex"/>
    <property type="evidence" value="ECO:0007669"/>
    <property type="project" value="UniProtKB-ARBA"/>
</dbReference>
<dbReference type="InterPro" id="IPR019734">
    <property type="entry name" value="TPR_rpt"/>
</dbReference>
<dbReference type="SUPFAM" id="SSF48452">
    <property type="entry name" value="TPR-like"/>
    <property type="match status" value="1"/>
</dbReference>
<reference evidence="5" key="1">
    <citation type="journal article" date="2012" name="Science">
        <title>The Paleozoic origin of enzymatic lignin decomposition reconstructed from 31 fungal genomes.</title>
        <authorList>
            <person name="Floudas D."/>
            <person name="Binder M."/>
            <person name="Riley R."/>
            <person name="Barry K."/>
            <person name="Blanchette R.A."/>
            <person name="Henrissat B."/>
            <person name="Martinez A.T."/>
            <person name="Otillar R."/>
            <person name="Spatafora J.W."/>
            <person name="Yadav J.S."/>
            <person name="Aerts A."/>
            <person name="Benoit I."/>
            <person name="Boyd A."/>
            <person name="Carlson A."/>
            <person name="Copeland A."/>
            <person name="Coutinho P.M."/>
            <person name="de Vries R.P."/>
            <person name="Ferreira P."/>
            <person name="Findley K."/>
            <person name="Foster B."/>
            <person name="Gaskell J."/>
            <person name="Glotzer D."/>
            <person name="Gorecki P."/>
            <person name="Heitman J."/>
            <person name="Hesse C."/>
            <person name="Hori C."/>
            <person name="Igarashi K."/>
            <person name="Jurgens J.A."/>
            <person name="Kallen N."/>
            <person name="Kersten P."/>
            <person name="Kohler A."/>
            <person name="Kuees U."/>
            <person name="Kumar T.K.A."/>
            <person name="Kuo A."/>
            <person name="LaButti K."/>
            <person name="Larrondo L.F."/>
            <person name="Lindquist E."/>
            <person name="Ling A."/>
            <person name="Lombard V."/>
            <person name="Lucas S."/>
            <person name="Lundell T."/>
            <person name="Martin R."/>
            <person name="McLaughlin D.J."/>
            <person name="Morgenstern I."/>
            <person name="Morin E."/>
            <person name="Murat C."/>
            <person name="Nagy L.G."/>
            <person name="Nolan M."/>
            <person name="Ohm R.A."/>
            <person name="Patyshakuliyeva A."/>
            <person name="Rokas A."/>
            <person name="Ruiz-Duenas F.J."/>
            <person name="Sabat G."/>
            <person name="Salamov A."/>
            <person name="Samejima M."/>
            <person name="Schmutz J."/>
            <person name="Slot J.C."/>
            <person name="St John F."/>
            <person name="Stenlid J."/>
            <person name="Sun H."/>
            <person name="Sun S."/>
            <person name="Syed K."/>
            <person name="Tsang A."/>
            <person name="Wiebenga A."/>
            <person name="Young D."/>
            <person name="Pisabarro A."/>
            <person name="Eastwood D.C."/>
            <person name="Martin F."/>
            <person name="Cullen D."/>
            <person name="Grigoriev I.V."/>
            <person name="Hibbett D.S."/>
        </authorList>
    </citation>
    <scope>NUCLEOTIDE SEQUENCE [LARGE SCALE GENOMIC DNA]</scope>
    <source>
        <strain evidence="5">MF3/22</strain>
    </source>
</reference>
<dbReference type="OrthoDB" id="9991317at2759"/>